<comment type="caution">
    <text evidence="3">The sequence shown here is derived from an EMBL/GenBank/DDBJ whole genome shotgun (WGS) entry which is preliminary data.</text>
</comment>
<dbReference type="GO" id="GO:0008168">
    <property type="term" value="F:methyltransferase activity"/>
    <property type="evidence" value="ECO:0007669"/>
    <property type="project" value="UniProtKB-KW"/>
</dbReference>
<evidence type="ECO:0000259" key="1">
    <source>
        <dbReference type="Pfam" id="PF08421"/>
    </source>
</evidence>
<dbReference type="InterPro" id="IPR038576">
    <property type="entry name" value="Methyltransf_Zn-bd_dom_put_sf"/>
</dbReference>
<dbReference type="Gene3D" id="3.40.50.720">
    <property type="entry name" value="NAD(P)-binding Rossmann-like Domain"/>
    <property type="match status" value="1"/>
</dbReference>
<dbReference type="EMBL" id="JABBKX010000004">
    <property type="protein sequence ID" value="NMJ42472.1"/>
    <property type="molecule type" value="Genomic_DNA"/>
</dbReference>
<dbReference type="InterPro" id="IPR013630">
    <property type="entry name" value="Methyltransf_Zn-bd_dom_put"/>
</dbReference>
<dbReference type="Gene3D" id="3.40.50.150">
    <property type="entry name" value="Vaccinia Virus protein VP39"/>
    <property type="match status" value="1"/>
</dbReference>
<protein>
    <submittedName>
        <fullName evidence="3">Class I SAM-dependent methyltransferase</fullName>
    </submittedName>
</protein>
<dbReference type="Pfam" id="PF08421">
    <property type="entry name" value="Methyltransf_13"/>
    <property type="match status" value="1"/>
</dbReference>
<dbReference type="Pfam" id="PF13489">
    <property type="entry name" value="Methyltransf_23"/>
    <property type="match status" value="1"/>
</dbReference>
<keyword evidence="3" id="KW-0808">Transferase</keyword>
<dbReference type="RefSeq" id="WP_170054689.1">
    <property type="nucleotide sequence ID" value="NZ_JABBKX010000004.1"/>
</dbReference>
<keyword evidence="4" id="KW-1185">Reference proteome</keyword>
<proteinExistence type="predicted"/>
<dbReference type="InterPro" id="IPR029063">
    <property type="entry name" value="SAM-dependent_MTases_sf"/>
</dbReference>
<dbReference type="Proteomes" id="UP000548582">
    <property type="component" value="Unassembled WGS sequence"/>
</dbReference>
<dbReference type="SUPFAM" id="SSF53335">
    <property type="entry name" value="S-adenosyl-L-methionine-dependent methyltransferases"/>
    <property type="match status" value="1"/>
</dbReference>
<feature type="domain" description="Methyltransferase putative zinc binding" evidence="1">
    <location>
        <begin position="20"/>
        <end position="81"/>
    </location>
</feature>
<gene>
    <name evidence="3" type="ORF">GWK16_14585</name>
</gene>
<organism evidence="3 4">
    <name type="scientific">Neoroseomonas marina</name>
    <dbReference type="NCBI Taxonomy" id="1232220"/>
    <lineage>
        <taxon>Bacteria</taxon>
        <taxon>Pseudomonadati</taxon>
        <taxon>Pseudomonadota</taxon>
        <taxon>Alphaproteobacteria</taxon>
        <taxon>Acetobacterales</taxon>
        <taxon>Acetobacteraceae</taxon>
        <taxon>Neoroseomonas</taxon>
    </lineage>
</organism>
<dbReference type="InterPro" id="IPR013691">
    <property type="entry name" value="MeTrfase_14"/>
</dbReference>
<dbReference type="Gene3D" id="6.10.250.3100">
    <property type="match status" value="1"/>
</dbReference>
<reference evidence="3 4" key="1">
    <citation type="submission" date="2020-03" db="EMBL/GenBank/DDBJ databases">
        <authorList>
            <person name="Sun Q."/>
        </authorList>
    </citation>
    <scope>NUCLEOTIDE SEQUENCE [LARGE SCALE GENOMIC DNA]</scope>
    <source>
        <strain evidence="3 4">JC162</strain>
    </source>
</reference>
<dbReference type="GO" id="GO:0032259">
    <property type="term" value="P:methylation"/>
    <property type="evidence" value="ECO:0007669"/>
    <property type="project" value="UniProtKB-KW"/>
</dbReference>
<dbReference type="PANTHER" id="PTHR43861:SF5">
    <property type="entry name" value="BLL5978 PROTEIN"/>
    <property type="match status" value="1"/>
</dbReference>
<dbReference type="PANTHER" id="PTHR43861">
    <property type="entry name" value="TRANS-ACONITATE 2-METHYLTRANSFERASE-RELATED"/>
    <property type="match status" value="1"/>
</dbReference>
<evidence type="ECO:0000313" key="4">
    <source>
        <dbReference type="Proteomes" id="UP000548582"/>
    </source>
</evidence>
<dbReference type="Gene3D" id="6.20.50.110">
    <property type="entry name" value="Methyltransferase, zinc-binding domain"/>
    <property type="match status" value="1"/>
</dbReference>
<evidence type="ECO:0000259" key="2">
    <source>
        <dbReference type="Pfam" id="PF08484"/>
    </source>
</evidence>
<name>A0A848EEG3_9PROT</name>
<dbReference type="Pfam" id="PF08484">
    <property type="entry name" value="Methyltransf_14"/>
    <property type="match status" value="1"/>
</dbReference>
<keyword evidence="3" id="KW-0489">Methyltransferase</keyword>
<dbReference type="AlphaFoldDB" id="A0A848EEG3"/>
<sequence length="430" mass="47929">MNIEARRFTIDDGSRTTGSCRLCNMPIRRTMVDLGMSPLCESFRRPEERDGMEPFFPLHALVCEHCLLVQLKEYVTPDHIFTEYAYFSSYSTSWVAHAKAYCHGIAQRLGLDANSLVVELASNDGYLLQHFLPMGIPVLGVEPAANVAAVAKGKGIPTLVEFFGVALAERMVAEGQAADLIAGNNVLAQVPDLNDFVGGIRILLKPEGVCTLEFPHLERLIAENQFDTIYHEHFSYFSFHTILRMAEKHRLKVIDVEELRTHGGSLRVHLARIESTRPIAPSVPALQAREEAAGVRDMRTYDAFAAKVKRTKRRLLSVLIGAKDEGLKICGYGAPGKGNTLLNYCGIGTDFLDFTVDRNPYKHGLFTPGMHIPIHPVEAIDEAKPDYVLILPWNLKDEIVQQMRHIGDWGGKFIVPIPEATIIDPKEMPT</sequence>
<evidence type="ECO:0000313" key="3">
    <source>
        <dbReference type="EMBL" id="NMJ42472.1"/>
    </source>
</evidence>
<accession>A0A848EEG3</accession>
<feature type="domain" description="C-methyltransferase" evidence="2">
    <location>
        <begin position="261"/>
        <end position="418"/>
    </location>
</feature>